<evidence type="ECO:0000259" key="6">
    <source>
        <dbReference type="Pfam" id="PF07298"/>
    </source>
</evidence>
<comment type="subcellular location">
    <subcellularLocation>
        <location evidence="1">Membrane</location>
        <topology evidence="1">Multi-pass membrane protein</topology>
    </subcellularLocation>
</comment>
<dbReference type="RefSeq" id="WP_179907283.1">
    <property type="nucleotide sequence ID" value="NZ_JACBXS010000048.1"/>
</dbReference>
<evidence type="ECO:0000256" key="1">
    <source>
        <dbReference type="ARBA" id="ARBA00004141"/>
    </source>
</evidence>
<name>A0A7Z0I218_9RHOB</name>
<gene>
    <name evidence="7" type="ORF">HUK65_16000</name>
</gene>
<feature type="domain" description="NnrU" evidence="6">
    <location>
        <begin position="9"/>
        <end position="217"/>
    </location>
</feature>
<dbReference type="InterPro" id="IPR009915">
    <property type="entry name" value="NnrU_dom"/>
</dbReference>
<dbReference type="Proteomes" id="UP000529417">
    <property type="component" value="Unassembled WGS sequence"/>
</dbReference>
<feature type="transmembrane region" description="Helical" evidence="5">
    <location>
        <begin position="141"/>
        <end position="161"/>
    </location>
</feature>
<dbReference type="EMBL" id="JACBXS010000048">
    <property type="protein sequence ID" value="NYS26488.1"/>
    <property type="molecule type" value="Genomic_DNA"/>
</dbReference>
<evidence type="ECO:0000256" key="2">
    <source>
        <dbReference type="ARBA" id="ARBA00022692"/>
    </source>
</evidence>
<protein>
    <submittedName>
        <fullName evidence="7">NnrU family protein</fullName>
    </submittedName>
</protein>
<sequence>MSGWGEYAAAWALFLLSHAMPVRPPLKPWLIARLGQTGFLLGYSVLSLGVLAWLIIAAGRAPHVSLWPMPVSAHWIVLAGMIPAVALLALTLGRPNPFSFGGARNDRFDPDHPELIGRIRHPVLAALGFWAAAHLVANGDLAHALMFAGFGGFAVLGMALIDRRKQRETGRAEWQALQARARHAAPAFPPNAALRLLMGFCSLTALIAGHQWLSGVAIWPRFLP</sequence>
<evidence type="ECO:0000313" key="7">
    <source>
        <dbReference type="EMBL" id="NYS26488.1"/>
    </source>
</evidence>
<dbReference type="GO" id="GO:0016020">
    <property type="term" value="C:membrane"/>
    <property type="evidence" value="ECO:0007669"/>
    <property type="project" value="UniProtKB-SubCell"/>
</dbReference>
<feature type="transmembrane region" description="Helical" evidence="5">
    <location>
        <begin position="192"/>
        <end position="213"/>
    </location>
</feature>
<keyword evidence="8" id="KW-1185">Reference proteome</keyword>
<proteinExistence type="predicted"/>
<keyword evidence="2 5" id="KW-0812">Transmembrane</keyword>
<dbReference type="Pfam" id="PF07298">
    <property type="entry name" value="NnrU"/>
    <property type="match status" value="1"/>
</dbReference>
<reference evidence="7 8" key="1">
    <citation type="journal article" date="2000" name="Arch. Microbiol.">
        <title>Rhodobaca bogoriensis gen. nov. and sp. nov., an alkaliphilic purple nonsulfur bacterium from African Rift Valley soda lakes.</title>
        <authorList>
            <person name="Milford A.D."/>
            <person name="Achenbach L.A."/>
            <person name="Jung D.O."/>
            <person name="Madigan M.T."/>
        </authorList>
    </citation>
    <scope>NUCLEOTIDE SEQUENCE [LARGE SCALE GENOMIC DNA]</scope>
    <source>
        <strain evidence="7 8">2376</strain>
    </source>
</reference>
<keyword evidence="4 5" id="KW-0472">Membrane</keyword>
<evidence type="ECO:0000256" key="3">
    <source>
        <dbReference type="ARBA" id="ARBA00022989"/>
    </source>
</evidence>
<feature type="transmembrane region" description="Helical" evidence="5">
    <location>
        <begin position="37"/>
        <end position="59"/>
    </location>
</feature>
<keyword evidence="3 5" id="KW-1133">Transmembrane helix</keyword>
<dbReference type="AlphaFoldDB" id="A0A7Z0I218"/>
<feature type="transmembrane region" description="Helical" evidence="5">
    <location>
        <begin position="71"/>
        <end position="92"/>
    </location>
</feature>
<organism evidence="7 8">
    <name type="scientific">Rhabdonatronobacter sediminivivens</name>
    <dbReference type="NCBI Taxonomy" id="2743469"/>
    <lineage>
        <taxon>Bacteria</taxon>
        <taxon>Pseudomonadati</taxon>
        <taxon>Pseudomonadota</taxon>
        <taxon>Alphaproteobacteria</taxon>
        <taxon>Rhodobacterales</taxon>
        <taxon>Paracoccaceae</taxon>
        <taxon>Rhabdonatronobacter</taxon>
    </lineage>
</organism>
<evidence type="ECO:0000256" key="4">
    <source>
        <dbReference type="ARBA" id="ARBA00023136"/>
    </source>
</evidence>
<evidence type="ECO:0000256" key="5">
    <source>
        <dbReference type="SAM" id="Phobius"/>
    </source>
</evidence>
<comment type="caution">
    <text evidence="7">The sequence shown here is derived from an EMBL/GenBank/DDBJ whole genome shotgun (WGS) entry which is preliminary data.</text>
</comment>
<evidence type="ECO:0000313" key="8">
    <source>
        <dbReference type="Proteomes" id="UP000529417"/>
    </source>
</evidence>
<accession>A0A7Z0I218</accession>